<dbReference type="GO" id="GO:0017108">
    <property type="term" value="F:5'-flap endonuclease activity"/>
    <property type="evidence" value="ECO:0007669"/>
    <property type="project" value="TreeGrafter"/>
</dbReference>
<dbReference type="OrthoDB" id="2148513at2759"/>
<proteinExistence type="predicted"/>
<dbReference type="Gene3D" id="3.40.50.1010">
    <property type="entry name" value="5'-nuclease"/>
    <property type="match status" value="1"/>
</dbReference>
<feature type="domain" description="XPG-I" evidence="1">
    <location>
        <begin position="53"/>
        <end position="96"/>
    </location>
</feature>
<reference evidence="2" key="1">
    <citation type="journal article" date="2019" name="Environ. Microbiol.">
        <title>Fungal ecological strategies reflected in gene transcription - a case study of two litter decomposers.</title>
        <authorList>
            <person name="Barbi F."/>
            <person name="Kohler A."/>
            <person name="Barry K."/>
            <person name="Baskaran P."/>
            <person name="Daum C."/>
            <person name="Fauchery L."/>
            <person name="Ihrmark K."/>
            <person name="Kuo A."/>
            <person name="LaButti K."/>
            <person name="Lipzen A."/>
            <person name="Morin E."/>
            <person name="Grigoriev I.V."/>
            <person name="Henrissat B."/>
            <person name="Lindahl B."/>
            <person name="Martin F."/>
        </authorList>
    </citation>
    <scope>NUCLEOTIDE SEQUENCE</scope>
    <source>
        <strain evidence="2">JB14</strain>
    </source>
</reference>
<feature type="non-terminal residue" evidence="2">
    <location>
        <position position="1"/>
    </location>
</feature>
<keyword evidence="3" id="KW-1185">Reference proteome</keyword>
<organism evidence="2 3">
    <name type="scientific">Gymnopus androsaceus JB14</name>
    <dbReference type="NCBI Taxonomy" id="1447944"/>
    <lineage>
        <taxon>Eukaryota</taxon>
        <taxon>Fungi</taxon>
        <taxon>Dikarya</taxon>
        <taxon>Basidiomycota</taxon>
        <taxon>Agaricomycotina</taxon>
        <taxon>Agaricomycetes</taxon>
        <taxon>Agaricomycetidae</taxon>
        <taxon>Agaricales</taxon>
        <taxon>Marasmiineae</taxon>
        <taxon>Omphalotaceae</taxon>
        <taxon>Gymnopus</taxon>
    </lineage>
</organism>
<dbReference type="EMBL" id="ML769692">
    <property type="protein sequence ID" value="KAE9389534.1"/>
    <property type="molecule type" value="Genomic_DNA"/>
</dbReference>
<protein>
    <recommendedName>
        <fullName evidence="1">XPG-I domain-containing protein</fullName>
    </recommendedName>
</protein>
<gene>
    <name evidence="2" type="ORF">BT96DRAFT_834734</name>
</gene>
<dbReference type="InterPro" id="IPR029060">
    <property type="entry name" value="PIN-like_dom_sf"/>
</dbReference>
<name>A0A6A4GWQ9_9AGAR</name>
<dbReference type="SUPFAM" id="SSF88723">
    <property type="entry name" value="PIN domain-like"/>
    <property type="match status" value="1"/>
</dbReference>
<dbReference type="AlphaFoldDB" id="A0A6A4GWQ9"/>
<evidence type="ECO:0000313" key="2">
    <source>
        <dbReference type="EMBL" id="KAE9389534.1"/>
    </source>
</evidence>
<dbReference type="InterPro" id="IPR006086">
    <property type="entry name" value="XPG-I_dom"/>
</dbReference>
<evidence type="ECO:0000259" key="1">
    <source>
        <dbReference type="Pfam" id="PF00867"/>
    </source>
</evidence>
<sequence length="99" mass="10830">QLFNFLSQLSNAPAHCTFVSDGKDRPAIKRGIKVIHGEPLLYQKSKELVKAFGFDIHNAKGDAEAKLVVMNQLGIVDAILTRDSNVFPLGAQCVLRVVP</sequence>
<dbReference type="Proteomes" id="UP000799118">
    <property type="component" value="Unassembled WGS sequence"/>
</dbReference>
<dbReference type="Pfam" id="PF00867">
    <property type="entry name" value="XPG_I"/>
    <property type="match status" value="1"/>
</dbReference>
<dbReference type="PANTHER" id="PTHR11081">
    <property type="entry name" value="FLAP ENDONUCLEASE FAMILY MEMBER"/>
    <property type="match status" value="1"/>
</dbReference>
<dbReference type="PANTHER" id="PTHR11081:SF75">
    <property type="entry name" value="ENDONUCLEASE, PUTATIVE (AFU_ORTHOLOGUE AFUA_3G13260)-RELATED"/>
    <property type="match status" value="1"/>
</dbReference>
<accession>A0A6A4GWQ9</accession>
<dbReference type="InterPro" id="IPR006084">
    <property type="entry name" value="XPG/Rad2"/>
</dbReference>
<evidence type="ECO:0000313" key="3">
    <source>
        <dbReference type="Proteomes" id="UP000799118"/>
    </source>
</evidence>
<dbReference type="GO" id="GO:0006974">
    <property type="term" value="P:DNA damage response"/>
    <property type="evidence" value="ECO:0007669"/>
    <property type="project" value="UniProtKB-ARBA"/>
</dbReference>